<name>A0AAV2DAJ1_9ROSI</name>
<dbReference type="AlphaFoldDB" id="A0AAV2DAJ1"/>
<evidence type="ECO:0000313" key="1">
    <source>
        <dbReference type="EMBL" id="CAL1370099.1"/>
    </source>
</evidence>
<proteinExistence type="predicted"/>
<protein>
    <submittedName>
        <fullName evidence="1">Uncharacterized protein</fullName>
    </submittedName>
</protein>
<gene>
    <name evidence="1" type="ORF">LTRI10_LOCUS12360</name>
</gene>
<keyword evidence="2" id="KW-1185">Reference proteome</keyword>
<dbReference type="Proteomes" id="UP001497516">
    <property type="component" value="Chromosome 2"/>
</dbReference>
<evidence type="ECO:0000313" key="2">
    <source>
        <dbReference type="Proteomes" id="UP001497516"/>
    </source>
</evidence>
<dbReference type="EMBL" id="OZ034815">
    <property type="protein sequence ID" value="CAL1370099.1"/>
    <property type="molecule type" value="Genomic_DNA"/>
</dbReference>
<sequence>MLPPADFQQPHRLQRLARLPELGVEGEEGSQVDVRLNDGLEVVVGEEYNGVVEVDDRNGEDGDEKG</sequence>
<organism evidence="1 2">
    <name type="scientific">Linum trigynum</name>
    <dbReference type="NCBI Taxonomy" id="586398"/>
    <lineage>
        <taxon>Eukaryota</taxon>
        <taxon>Viridiplantae</taxon>
        <taxon>Streptophyta</taxon>
        <taxon>Embryophyta</taxon>
        <taxon>Tracheophyta</taxon>
        <taxon>Spermatophyta</taxon>
        <taxon>Magnoliopsida</taxon>
        <taxon>eudicotyledons</taxon>
        <taxon>Gunneridae</taxon>
        <taxon>Pentapetalae</taxon>
        <taxon>rosids</taxon>
        <taxon>fabids</taxon>
        <taxon>Malpighiales</taxon>
        <taxon>Linaceae</taxon>
        <taxon>Linum</taxon>
    </lineage>
</organism>
<reference evidence="1 2" key="1">
    <citation type="submission" date="2024-04" db="EMBL/GenBank/DDBJ databases">
        <authorList>
            <person name="Fracassetti M."/>
        </authorList>
    </citation>
    <scope>NUCLEOTIDE SEQUENCE [LARGE SCALE GENOMIC DNA]</scope>
</reference>
<accession>A0AAV2DAJ1</accession>